<sequence>MERFFITGCSSGFGLATAELAARAGHDVYATVRNLSSAGPLEELRDGGLPIAIGKLDVTSAADVDAALADASARHPIDILVNNAGYEVVAPVEHLSDAQMLSQFDTNVFGVLRLIRSILPSMRARRQGRIINISSVVAHMSVAHRGAYCASKHALEGLTKSLWIELRPFGIDVISVAPGAFPTRFAANYVYPDGFDEQSPYWPFEMRLRNGMGPFIQEMMAGQTADDVASAVMEVATMAKPPYQWIVGRDAELLIPLARSKDLAPLMEDWYADLGMIDLLRPSAS</sequence>
<evidence type="ECO:0000256" key="1">
    <source>
        <dbReference type="ARBA" id="ARBA00006484"/>
    </source>
</evidence>
<organism evidence="4 5">
    <name type="scientific">Sphingobium phenoxybenzoativorans</name>
    <dbReference type="NCBI Taxonomy" id="1592790"/>
    <lineage>
        <taxon>Bacteria</taxon>
        <taxon>Pseudomonadati</taxon>
        <taxon>Pseudomonadota</taxon>
        <taxon>Alphaproteobacteria</taxon>
        <taxon>Sphingomonadales</taxon>
        <taxon>Sphingomonadaceae</taxon>
        <taxon>Sphingobium</taxon>
    </lineage>
</organism>
<dbReference type="EMBL" id="CP073910">
    <property type="protein sequence ID" value="QUT06762.1"/>
    <property type="molecule type" value="Genomic_DNA"/>
</dbReference>
<dbReference type="CDD" id="cd05374">
    <property type="entry name" value="17beta-HSD-like_SDR_c"/>
    <property type="match status" value="1"/>
</dbReference>
<dbReference type="PRINTS" id="PR00081">
    <property type="entry name" value="GDHRDH"/>
</dbReference>
<dbReference type="PANTHER" id="PTHR43976:SF16">
    <property type="entry name" value="SHORT-CHAIN DEHYDROGENASE_REDUCTASE FAMILY PROTEIN"/>
    <property type="match status" value="1"/>
</dbReference>
<evidence type="ECO:0000256" key="2">
    <source>
        <dbReference type="ARBA" id="ARBA00023002"/>
    </source>
</evidence>
<dbReference type="AlphaFoldDB" id="A0A975Q2S4"/>
<dbReference type="InterPro" id="IPR036291">
    <property type="entry name" value="NAD(P)-bd_dom_sf"/>
</dbReference>
<evidence type="ECO:0000313" key="4">
    <source>
        <dbReference type="EMBL" id="QUT06762.1"/>
    </source>
</evidence>
<dbReference type="Gene3D" id="3.40.50.720">
    <property type="entry name" value="NAD(P)-binding Rossmann-like Domain"/>
    <property type="match status" value="1"/>
</dbReference>
<keyword evidence="2" id="KW-0560">Oxidoreductase</keyword>
<dbReference type="PANTHER" id="PTHR43976">
    <property type="entry name" value="SHORT CHAIN DEHYDROGENASE"/>
    <property type="match status" value="1"/>
</dbReference>
<accession>A0A975Q2S4</accession>
<dbReference type="Proteomes" id="UP000681425">
    <property type="component" value="Chromosome"/>
</dbReference>
<dbReference type="KEGG" id="spph:KFK14_04780"/>
<dbReference type="InterPro" id="IPR002347">
    <property type="entry name" value="SDR_fam"/>
</dbReference>
<dbReference type="Pfam" id="PF00106">
    <property type="entry name" value="adh_short"/>
    <property type="match status" value="1"/>
</dbReference>
<evidence type="ECO:0000256" key="3">
    <source>
        <dbReference type="RuleBase" id="RU000363"/>
    </source>
</evidence>
<dbReference type="PRINTS" id="PR00080">
    <property type="entry name" value="SDRFAMILY"/>
</dbReference>
<name>A0A975Q2S4_9SPHN</name>
<gene>
    <name evidence="4" type="ORF">KFK14_04780</name>
</gene>
<dbReference type="InterPro" id="IPR051911">
    <property type="entry name" value="SDR_oxidoreductase"/>
</dbReference>
<protein>
    <submittedName>
        <fullName evidence="4">SDR family oxidoreductase</fullName>
    </submittedName>
</protein>
<dbReference type="GO" id="GO:0016491">
    <property type="term" value="F:oxidoreductase activity"/>
    <property type="evidence" value="ECO:0007669"/>
    <property type="project" value="UniProtKB-KW"/>
</dbReference>
<keyword evidence="5" id="KW-1185">Reference proteome</keyword>
<proteinExistence type="inferred from homology"/>
<comment type="similarity">
    <text evidence="1 3">Belongs to the short-chain dehydrogenases/reductases (SDR) family.</text>
</comment>
<reference evidence="4" key="1">
    <citation type="submission" date="2021-04" db="EMBL/GenBank/DDBJ databases">
        <title>Isolation of p-tert-butylphenol degrading bacteria Sphingobium phenoxybenzoativorans Tas13 from active sludge.</title>
        <authorList>
            <person name="Li Y."/>
        </authorList>
    </citation>
    <scope>NUCLEOTIDE SEQUENCE</scope>
    <source>
        <strain evidence="4">Tas13</strain>
    </source>
</reference>
<dbReference type="SUPFAM" id="SSF51735">
    <property type="entry name" value="NAD(P)-binding Rossmann-fold domains"/>
    <property type="match status" value="1"/>
</dbReference>
<evidence type="ECO:0000313" key="5">
    <source>
        <dbReference type="Proteomes" id="UP000681425"/>
    </source>
</evidence>
<dbReference type="RefSeq" id="WP_212610062.1">
    <property type="nucleotide sequence ID" value="NZ_CP073910.1"/>
</dbReference>